<evidence type="ECO:0000256" key="1">
    <source>
        <dbReference type="ARBA" id="ARBA00004168"/>
    </source>
</evidence>
<feature type="compositionally biased region" description="Polar residues" evidence="6">
    <location>
        <begin position="89"/>
        <end position="108"/>
    </location>
</feature>
<keyword evidence="3" id="KW-0964">Secreted</keyword>
<reference evidence="9" key="1">
    <citation type="journal article" date="2021" name="PeerJ">
        <title>Extensive microbial diversity within the chicken gut microbiome revealed by metagenomics and culture.</title>
        <authorList>
            <person name="Gilroy R."/>
            <person name="Ravi A."/>
            <person name="Getino M."/>
            <person name="Pursley I."/>
            <person name="Horton D.L."/>
            <person name="Alikhan N.F."/>
            <person name="Baker D."/>
            <person name="Gharbi K."/>
            <person name="Hall N."/>
            <person name="Watson M."/>
            <person name="Adriaenssens E.M."/>
            <person name="Foster-Nyarko E."/>
            <person name="Jarju S."/>
            <person name="Secka A."/>
            <person name="Antonio M."/>
            <person name="Oren A."/>
            <person name="Chaudhuri R.R."/>
            <person name="La Ragione R."/>
            <person name="Hildebrand F."/>
            <person name="Pallen M.J."/>
        </authorList>
    </citation>
    <scope>NUCLEOTIDE SEQUENCE</scope>
    <source>
        <strain evidence="9">CHK194-22301</strain>
    </source>
</reference>
<dbReference type="Proteomes" id="UP000784793">
    <property type="component" value="Unassembled WGS sequence"/>
</dbReference>
<feature type="domain" description="SDR-like Ig" evidence="8">
    <location>
        <begin position="292"/>
        <end position="399"/>
    </location>
</feature>
<name>A0A921FGD3_9LACO</name>
<evidence type="ECO:0000256" key="3">
    <source>
        <dbReference type="ARBA" id="ARBA00022525"/>
    </source>
</evidence>
<feature type="compositionally biased region" description="Low complexity" evidence="6">
    <location>
        <begin position="698"/>
        <end position="719"/>
    </location>
</feature>
<dbReference type="Gene3D" id="2.60.40.1290">
    <property type="match status" value="1"/>
</dbReference>
<comment type="caution">
    <text evidence="9">The sequence shown here is derived from an EMBL/GenBank/DDBJ whole genome shotgun (WGS) entry which is preliminary data.</text>
</comment>
<dbReference type="AlphaFoldDB" id="A0A921FGD3"/>
<feature type="compositionally biased region" description="Basic residues" evidence="6">
    <location>
        <begin position="8"/>
        <end position="24"/>
    </location>
</feature>
<feature type="transmembrane region" description="Helical" evidence="7">
    <location>
        <begin position="43"/>
        <end position="60"/>
    </location>
</feature>
<evidence type="ECO:0000256" key="7">
    <source>
        <dbReference type="SAM" id="Phobius"/>
    </source>
</evidence>
<dbReference type="EMBL" id="DYXB01000022">
    <property type="protein sequence ID" value="HJF09517.1"/>
    <property type="molecule type" value="Genomic_DNA"/>
</dbReference>
<feature type="compositionally biased region" description="Low complexity" evidence="6">
    <location>
        <begin position="146"/>
        <end position="164"/>
    </location>
</feature>
<keyword evidence="7" id="KW-0472">Membrane</keyword>
<keyword evidence="5" id="KW-0572">Peptidoglycan-anchor</keyword>
<feature type="non-terminal residue" evidence="9">
    <location>
        <position position="719"/>
    </location>
</feature>
<dbReference type="SUPFAM" id="SSF49401">
    <property type="entry name" value="Bacterial adhesins"/>
    <property type="match status" value="2"/>
</dbReference>
<reference evidence="9" key="2">
    <citation type="submission" date="2021-09" db="EMBL/GenBank/DDBJ databases">
        <authorList>
            <person name="Gilroy R."/>
        </authorList>
    </citation>
    <scope>NUCLEOTIDE SEQUENCE</scope>
    <source>
        <strain evidence="9">CHK194-22301</strain>
    </source>
</reference>
<dbReference type="Pfam" id="PF17961">
    <property type="entry name" value="Big_8"/>
    <property type="match status" value="1"/>
</dbReference>
<organism evidence="9 10">
    <name type="scientific">Lactobacillus crispatus</name>
    <dbReference type="NCBI Taxonomy" id="47770"/>
    <lineage>
        <taxon>Bacteria</taxon>
        <taxon>Bacillati</taxon>
        <taxon>Bacillota</taxon>
        <taxon>Bacilli</taxon>
        <taxon>Lactobacillales</taxon>
        <taxon>Lactobacillaceae</taxon>
        <taxon>Lactobacillus</taxon>
    </lineage>
</organism>
<feature type="region of interest" description="Disordered" evidence="6">
    <location>
        <begin position="89"/>
        <end position="164"/>
    </location>
</feature>
<keyword evidence="4" id="KW-0732">Signal</keyword>
<evidence type="ECO:0000259" key="8">
    <source>
        <dbReference type="Pfam" id="PF17961"/>
    </source>
</evidence>
<dbReference type="InterPro" id="IPR008966">
    <property type="entry name" value="Adhesion_dom_sf"/>
</dbReference>
<evidence type="ECO:0000256" key="4">
    <source>
        <dbReference type="ARBA" id="ARBA00022729"/>
    </source>
</evidence>
<evidence type="ECO:0000256" key="2">
    <source>
        <dbReference type="ARBA" id="ARBA00022512"/>
    </source>
</evidence>
<evidence type="ECO:0000313" key="9">
    <source>
        <dbReference type="EMBL" id="HJF09517.1"/>
    </source>
</evidence>
<evidence type="ECO:0000313" key="10">
    <source>
        <dbReference type="Proteomes" id="UP000784793"/>
    </source>
</evidence>
<feature type="compositionally biased region" description="Polar residues" evidence="6">
    <location>
        <begin position="675"/>
        <end position="689"/>
    </location>
</feature>
<comment type="subcellular location">
    <subcellularLocation>
        <location evidence="1">Secreted</location>
        <location evidence="1">Cell wall</location>
        <topology evidence="1">Peptidoglycan-anchor</topology>
    </subcellularLocation>
</comment>
<accession>A0A921FGD3</accession>
<feature type="region of interest" description="Disordered" evidence="6">
    <location>
        <begin position="1"/>
        <end position="37"/>
    </location>
</feature>
<feature type="region of interest" description="Disordered" evidence="6">
    <location>
        <begin position="611"/>
        <end position="719"/>
    </location>
</feature>
<dbReference type="GO" id="GO:0007155">
    <property type="term" value="P:cell adhesion"/>
    <property type="evidence" value="ECO:0007669"/>
    <property type="project" value="InterPro"/>
</dbReference>
<dbReference type="InterPro" id="IPR041171">
    <property type="entry name" value="SDR_Ig"/>
</dbReference>
<gene>
    <name evidence="9" type="ORF">K8V23_01735</name>
</gene>
<dbReference type="InterPro" id="IPR011252">
    <property type="entry name" value="Fibrogen-bd_dom1"/>
</dbReference>
<keyword evidence="7" id="KW-0812">Transmembrane</keyword>
<protein>
    <submittedName>
        <fullName evidence="9">Ig-like domain-containing protein</fullName>
    </submittedName>
</protein>
<dbReference type="Gene3D" id="2.60.40.1280">
    <property type="match status" value="1"/>
</dbReference>
<feature type="compositionally biased region" description="Basic and acidic residues" evidence="6">
    <location>
        <begin position="25"/>
        <end position="37"/>
    </location>
</feature>
<evidence type="ECO:0000256" key="5">
    <source>
        <dbReference type="ARBA" id="ARBA00023088"/>
    </source>
</evidence>
<keyword evidence="2" id="KW-0134">Cell wall</keyword>
<sequence>MKKQNRDQKRKQFKYGINKNKKKKLVDPDALNDKGDNKTLRELAGLGAVLGAGAAGMAFMPNNTVHAAEQTAADQKSAVVGSVSANKIQNEGSVAQEQNNSKTQLDKTVNSEDKESSSTTSDVKSESTDSVLSSENKSNHKSKLTDSVSSVNDNSKSIASTSSVSNNSKSIASISSVNSNSNNNSASAVSTRLSNISDSIISNNSNKSLSSLNANNENLSSLSYRTLKNFGLKALSIEAIAMKPVESQTIKTHDQDVSNKLTNVDTTLSYFSYNDQSQTTEIKSGQTPTIHPEMSEGLHTNISFTVPKDVGAGDFFDISWSNNMNLYGTHDPNDSSYDTGIQITDQEGNVIAKEDKSNSPITGNKARLVFTDYVNTHNNVSGNVNFHLFIDPKNVPNDSTETTLKVGIGKQQISRKVDVQYTAIDPDTVSNGGTANGEAFITKTNFTDHTITSVVYVNPLGYNYPSVGVNPLGYPYPVWVDIQNLENSDINFMPGQGGGDGPLQYTVYRIKDDAEPNQSFYIDPSQVTDVTNSTSWTYNNHKLTINMPTDEPSNSRYIITYTTTYNSNTQTQQGEYEVPIKTRTTINLNIGNGYINDYFYWDNDNTYHMGSESGSGTPAQSASASASQASAASLSHDSQLASQASRASESQASAASLSHDSQLESQASRDRASQALASESYASQRSADSLSHDSQLESQASRDSASQSASDKSLSAASE</sequence>
<keyword evidence="7" id="KW-1133">Transmembrane helix</keyword>
<evidence type="ECO:0000256" key="6">
    <source>
        <dbReference type="SAM" id="MobiDB-lite"/>
    </source>
</evidence>
<proteinExistence type="predicted"/>
<feature type="compositionally biased region" description="Low complexity" evidence="6">
    <location>
        <begin position="619"/>
        <end position="658"/>
    </location>
</feature>